<dbReference type="AlphaFoldDB" id="A0A177AT50"/>
<sequence length="490" mass="58258">MPIHSGQFMVMSLSDNEDDKPKPHKKRSLKYWSIRASTKKSIHRSANRNVDGTASLTRTGSDSSIHVDNDKIDFSIEKLTKSLQLFQNNYKPSNENIENLVMSPKWNNFLGTSFNVRRIIRLNNIIWREWFRQNQLKLKPRVCKFVNQLNRKECSFYLGKHQFLQKLMYVPREYRYFRLLYLQKHCIETQKLSYSPIALWNPRSIICRDQDTRQEEINFENGTDNYWDMNNYHHYAFQASPAQQLNKLSSAYAHTRPLYENPNDQNSNPMEMYQHDYLDNYQYTQKNNFYMQDALQHHFSTFPTSNYSSNPNLSEYDVNSNLIHDDLNSFSNLNYNIKSVNTHFNCQFQQKPQLHNYSKYYKINYDCVIDAMNKNKRIKVENEKTEFQNVSIGDTEFKKSFQNYVNFYEKKATSQCDENKFYNQYMAKNKNKSNNLLNTPGRFTQDKPIKKFHSPLQNSESDFSGIGDIKLNISAFQPGGYDIYQRVVRI</sequence>
<gene>
    <name evidence="1" type="ORF">A3Q56_07114</name>
</gene>
<evidence type="ECO:0000313" key="1">
    <source>
        <dbReference type="EMBL" id="OAF65176.1"/>
    </source>
</evidence>
<dbReference type="EMBL" id="LWCA01001411">
    <property type="protein sequence ID" value="OAF65176.1"/>
    <property type="molecule type" value="Genomic_DNA"/>
</dbReference>
<organism evidence="1 2">
    <name type="scientific">Intoshia linei</name>
    <dbReference type="NCBI Taxonomy" id="1819745"/>
    <lineage>
        <taxon>Eukaryota</taxon>
        <taxon>Metazoa</taxon>
        <taxon>Spiralia</taxon>
        <taxon>Lophotrochozoa</taxon>
        <taxon>Mesozoa</taxon>
        <taxon>Orthonectida</taxon>
        <taxon>Rhopaluridae</taxon>
        <taxon>Intoshia</taxon>
    </lineage>
</organism>
<reference evidence="1 2" key="1">
    <citation type="submission" date="2016-04" db="EMBL/GenBank/DDBJ databases">
        <title>The genome of Intoshia linei affirms orthonectids as highly simplified spiralians.</title>
        <authorList>
            <person name="Mikhailov K.V."/>
            <person name="Slusarev G.S."/>
            <person name="Nikitin M.A."/>
            <person name="Logacheva M.D."/>
            <person name="Penin A."/>
            <person name="Aleoshin V."/>
            <person name="Panchin Y.V."/>
        </authorList>
    </citation>
    <scope>NUCLEOTIDE SEQUENCE [LARGE SCALE GENOMIC DNA]</scope>
    <source>
        <strain evidence="1">Intl2013</strain>
        <tissue evidence="1">Whole animal</tissue>
    </source>
</reference>
<keyword evidence="2" id="KW-1185">Reference proteome</keyword>
<evidence type="ECO:0000313" key="2">
    <source>
        <dbReference type="Proteomes" id="UP000078046"/>
    </source>
</evidence>
<dbReference type="Proteomes" id="UP000078046">
    <property type="component" value="Unassembled WGS sequence"/>
</dbReference>
<comment type="caution">
    <text evidence="1">The sequence shown here is derived from an EMBL/GenBank/DDBJ whole genome shotgun (WGS) entry which is preliminary data.</text>
</comment>
<name>A0A177AT50_9BILA</name>
<accession>A0A177AT50</accession>
<proteinExistence type="predicted"/>
<dbReference type="CDD" id="cd21739">
    <property type="entry name" value="NES2-NLS_ChREBP-like"/>
    <property type="match status" value="1"/>
</dbReference>
<protein>
    <submittedName>
        <fullName evidence="1">Uncharacterized protein</fullName>
    </submittedName>
</protein>